<dbReference type="RefSeq" id="WP_091200011.1">
    <property type="nucleotide sequence ID" value="NZ_LT594324.1"/>
</dbReference>
<dbReference type="AlphaFoldDB" id="A0A1A9ABY4"/>
<keyword evidence="2" id="KW-1185">Reference proteome</keyword>
<accession>A0A1A9ABY4</accession>
<evidence type="ECO:0000313" key="2">
    <source>
        <dbReference type="Proteomes" id="UP000198765"/>
    </source>
</evidence>
<dbReference type="Proteomes" id="UP000198765">
    <property type="component" value="Chromosome I"/>
</dbReference>
<gene>
    <name evidence="1" type="ORF">GA0070621_4867</name>
</gene>
<organism evidence="1 2">
    <name type="scientific">Micromonospora narathiwatensis</name>
    <dbReference type="NCBI Taxonomy" id="299146"/>
    <lineage>
        <taxon>Bacteria</taxon>
        <taxon>Bacillati</taxon>
        <taxon>Actinomycetota</taxon>
        <taxon>Actinomycetes</taxon>
        <taxon>Micromonosporales</taxon>
        <taxon>Micromonosporaceae</taxon>
        <taxon>Micromonospora</taxon>
    </lineage>
</organism>
<proteinExistence type="predicted"/>
<evidence type="ECO:0000313" key="1">
    <source>
        <dbReference type="EMBL" id="SBT53616.1"/>
    </source>
</evidence>
<protein>
    <submittedName>
        <fullName evidence="1">Uncharacterized protein</fullName>
    </submittedName>
</protein>
<dbReference type="EMBL" id="LT594324">
    <property type="protein sequence ID" value="SBT53616.1"/>
    <property type="molecule type" value="Genomic_DNA"/>
</dbReference>
<name>A0A1A9ABY4_9ACTN</name>
<dbReference type="PATRIC" id="fig|299146.4.peg.5027"/>
<sequence>MATPQTPYEAVLHAARDVTRLDSALDAEMLGAALLGSVYAVAETDRETAVREFVAGFLAATSRRRSAAATTIRAVFAALVPDAEGAARVRPGAYAPAWAGQLGRVHLTGAWAYGDVYGDQTSYLATFAYDDAEGGPEHAVVALVDHNIGITKDVFVGGPAGRIVEQAREICTEDEFTWFRTEDPARMHTEVTRHLGVTDDLGELPAQGSLATDRVLVGARLAALPGLAVAAGAREVPPPTDEERTRLVRAFLGSPEAARFALDAVADAELASLHFCLGLLLDHSASFPDADPMRWSPTVAELFLLDWVHRRAVLDMDDAALLPRVLRGWAAYAARQRGLPAAAARRTDEAIEEMVPEFARLYSTGERRSPATAAVAQLMADGVDPDDPAALDAWIEANRHRLTDDPA</sequence>
<reference evidence="1 2" key="1">
    <citation type="submission" date="2016-06" db="EMBL/GenBank/DDBJ databases">
        <authorList>
            <person name="Kjaerup R.B."/>
            <person name="Dalgaard T.S."/>
            <person name="Juul-Madsen H.R."/>
        </authorList>
    </citation>
    <scope>NUCLEOTIDE SEQUENCE [LARGE SCALE GENOMIC DNA]</scope>
    <source>
        <strain evidence="1 2">DSM 45248</strain>
    </source>
</reference>
<dbReference type="OrthoDB" id="5170563at2"/>